<dbReference type="OrthoDB" id="6442027at2"/>
<comment type="caution">
    <text evidence="1">The sequence shown here is derived from an EMBL/GenBank/DDBJ whole genome shotgun (WGS) entry which is preliminary data.</text>
</comment>
<evidence type="ECO:0000313" key="2">
    <source>
        <dbReference type="Proteomes" id="UP000275331"/>
    </source>
</evidence>
<sequence length="251" mass="26509">MANCQNSNERLFGGAVVLEVADGCPDVVPLEAEWKALAAGTSKGFDFSPNAVTSDADDGGGYVESIITNADFTISFEGEVRKRDKLDQYGIGRFITYFAGELKARRQPGIWVRLNYGPVTFVGYMVVTALSSDGGTNDIVSLSTEFKVGAAETIDVIDNSAATALLFVADLPSTKTAAVGDDFSLGVQVSGGVAPYRYDWYKNGVHTGLSTSTTTIAFDNATTADNGVRQVKVTDYNGNTITSTACTVTVS</sequence>
<protein>
    <recommendedName>
        <fullName evidence="3">Ig-like domain-containing protein</fullName>
    </recommendedName>
</protein>
<reference evidence="1 2" key="1">
    <citation type="submission" date="2018-10" db="EMBL/GenBank/DDBJ databases">
        <title>Transmission dynamics of multidrug resistant bacteria on intensive care unit surfaces.</title>
        <authorList>
            <person name="D'Souza A.W."/>
            <person name="Potter R.F."/>
            <person name="Wallace M."/>
            <person name="Shupe A."/>
            <person name="Patel S."/>
            <person name="Sun S."/>
            <person name="Gul D."/>
            <person name="Kwon J.H."/>
            <person name="Andleeb S."/>
            <person name="Burnham C.-A.D."/>
            <person name="Dantas G."/>
        </authorList>
    </citation>
    <scope>NUCLEOTIDE SEQUENCE [LARGE SCALE GENOMIC DNA]</scope>
    <source>
        <strain evidence="1 2">AS_373</strain>
    </source>
</reference>
<dbReference type="SUPFAM" id="SSF48726">
    <property type="entry name" value="Immunoglobulin"/>
    <property type="match status" value="1"/>
</dbReference>
<gene>
    <name evidence="1" type="ORF">EGT71_14945</name>
</gene>
<organism evidence="1 2">
    <name type="scientific">Atlantibacter subterraneus</name>
    <dbReference type="NCBI Taxonomy" id="255519"/>
    <lineage>
        <taxon>Bacteria</taxon>
        <taxon>Pseudomonadati</taxon>
        <taxon>Pseudomonadota</taxon>
        <taxon>Gammaproteobacteria</taxon>
        <taxon>Enterobacterales</taxon>
        <taxon>Enterobacteriaceae</taxon>
        <taxon>Atlantibacter</taxon>
    </lineage>
</organism>
<accession>A0A427UVJ7</accession>
<dbReference type="Gene3D" id="2.60.40.10">
    <property type="entry name" value="Immunoglobulins"/>
    <property type="match status" value="1"/>
</dbReference>
<evidence type="ECO:0008006" key="3">
    <source>
        <dbReference type="Google" id="ProtNLM"/>
    </source>
</evidence>
<dbReference type="RefSeq" id="WP_125294019.1">
    <property type="nucleotide sequence ID" value="NZ_RHWZ01000008.1"/>
</dbReference>
<dbReference type="EMBL" id="RHXB01000010">
    <property type="protein sequence ID" value="RSE24470.1"/>
    <property type="molecule type" value="Genomic_DNA"/>
</dbReference>
<proteinExistence type="predicted"/>
<dbReference type="InterPro" id="IPR036179">
    <property type="entry name" value="Ig-like_dom_sf"/>
</dbReference>
<name>A0A427UVJ7_9ENTR</name>
<dbReference type="InterPro" id="IPR013783">
    <property type="entry name" value="Ig-like_fold"/>
</dbReference>
<evidence type="ECO:0000313" key="1">
    <source>
        <dbReference type="EMBL" id="RSE24470.1"/>
    </source>
</evidence>
<dbReference type="Proteomes" id="UP000275331">
    <property type="component" value="Unassembled WGS sequence"/>
</dbReference>
<dbReference type="AlphaFoldDB" id="A0A427UVJ7"/>